<dbReference type="OrthoDB" id="9805576at2"/>
<accession>F4KTC1</accession>
<name>F4KTC1_HALH1</name>
<dbReference type="Pfam" id="PF02782">
    <property type="entry name" value="FGGY_C"/>
    <property type="match status" value="1"/>
</dbReference>
<protein>
    <submittedName>
        <fullName evidence="6">Xylulokinase</fullName>
        <ecNumber evidence="6">2.7.1.17</ecNumber>
    </submittedName>
</protein>
<dbReference type="RefSeq" id="WP_013765719.1">
    <property type="nucleotide sequence ID" value="NC_015510.1"/>
</dbReference>
<dbReference type="PANTHER" id="PTHR43095">
    <property type="entry name" value="SUGAR KINASE"/>
    <property type="match status" value="1"/>
</dbReference>
<evidence type="ECO:0000259" key="4">
    <source>
        <dbReference type="Pfam" id="PF00370"/>
    </source>
</evidence>
<proteinExistence type="inferred from homology"/>
<dbReference type="KEGG" id="hhy:Halhy_3319"/>
<dbReference type="CDD" id="cd07809">
    <property type="entry name" value="ASKHA_NBD_FGGY_BaXK-like"/>
    <property type="match status" value="1"/>
</dbReference>
<keyword evidence="3" id="KW-0418">Kinase</keyword>
<dbReference type="InterPro" id="IPR043129">
    <property type="entry name" value="ATPase_NBD"/>
</dbReference>
<dbReference type="InterPro" id="IPR000577">
    <property type="entry name" value="Carb_kinase_FGGY"/>
</dbReference>
<reference key="2">
    <citation type="submission" date="2011-04" db="EMBL/GenBank/DDBJ databases">
        <title>Complete sequence of chromosome of Haliscomenobacter hydrossis DSM 1100.</title>
        <authorList>
            <consortium name="US DOE Joint Genome Institute (JGI-PGF)"/>
            <person name="Lucas S."/>
            <person name="Han J."/>
            <person name="Lapidus A."/>
            <person name="Bruce D."/>
            <person name="Goodwin L."/>
            <person name="Pitluck S."/>
            <person name="Peters L."/>
            <person name="Kyrpides N."/>
            <person name="Mavromatis K."/>
            <person name="Ivanova N."/>
            <person name="Ovchinnikova G."/>
            <person name="Pagani I."/>
            <person name="Daligault H."/>
            <person name="Detter J.C."/>
            <person name="Han C."/>
            <person name="Land M."/>
            <person name="Hauser L."/>
            <person name="Markowitz V."/>
            <person name="Cheng J.-F."/>
            <person name="Hugenholtz P."/>
            <person name="Woyke T."/>
            <person name="Wu D."/>
            <person name="Verbarg S."/>
            <person name="Frueling A."/>
            <person name="Brambilla E."/>
            <person name="Klenk H.-P."/>
            <person name="Eisen J.A."/>
        </authorList>
    </citation>
    <scope>NUCLEOTIDE SEQUENCE</scope>
    <source>
        <strain>DSM 1100</strain>
    </source>
</reference>
<evidence type="ECO:0000259" key="5">
    <source>
        <dbReference type="Pfam" id="PF02782"/>
    </source>
</evidence>
<evidence type="ECO:0000313" key="7">
    <source>
        <dbReference type="Proteomes" id="UP000008461"/>
    </source>
</evidence>
<dbReference type="InterPro" id="IPR018484">
    <property type="entry name" value="FGGY_N"/>
</dbReference>
<dbReference type="eggNOG" id="COG1070">
    <property type="taxonomic scope" value="Bacteria"/>
</dbReference>
<dbReference type="STRING" id="760192.Halhy_3319"/>
<evidence type="ECO:0000256" key="1">
    <source>
        <dbReference type="ARBA" id="ARBA00009156"/>
    </source>
</evidence>
<dbReference type="InterPro" id="IPR018485">
    <property type="entry name" value="FGGY_C"/>
</dbReference>
<dbReference type="Pfam" id="PF00370">
    <property type="entry name" value="FGGY_N"/>
    <property type="match status" value="1"/>
</dbReference>
<reference evidence="6 7" key="1">
    <citation type="journal article" date="2011" name="Stand. Genomic Sci.">
        <title>Complete genome sequence of Haliscomenobacter hydrossis type strain (O).</title>
        <authorList>
            <consortium name="US DOE Joint Genome Institute (JGI-PGF)"/>
            <person name="Daligault H."/>
            <person name="Lapidus A."/>
            <person name="Zeytun A."/>
            <person name="Nolan M."/>
            <person name="Lucas S."/>
            <person name="Del Rio T.G."/>
            <person name="Tice H."/>
            <person name="Cheng J.F."/>
            <person name="Tapia R."/>
            <person name="Han C."/>
            <person name="Goodwin L."/>
            <person name="Pitluck S."/>
            <person name="Liolios K."/>
            <person name="Pagani I."/>
            <person name="Ivanova N."/>
            <person name="Huntemann M."/>
            <person name="Mavromatis K."/>
            <person name="Mikhailova N."/>
            <person name="Pati A."/>
            <person name="Chen A."/>
            <person name="Palaniappan K."/>
            <person name="Land M."/>
            <person name="Hauser L."/>
            <person name="Brambilla E.M."/>
            <person name="Rohde M."/>
            <person name="Verbarg S."/>
            <person name="Goker M."/>
            <person name="Bristow J."/>
            <person name="Eisen J.A."/>
            <person name="Markowitz V."/>
            <person name="Hugenholtz P."/>
            <person name="Kyrpides N.C."/>
            <person name="Klenk H.P."/>
            <person name="Woyke T."/>
        </authorList>
    </citation>
    <scope>NUCLEOTIDE SEQUENCE [LARGE SCALE GENOMIC DNA]</scope>
    <source>
        <strain evidence="7">ATCC 27775 / DSM 1100 / LMG 10767 / O</strain>
    </source>
</reference>
<keyword evidence="7" id="KW-1185">Reference proteome</keyword>
<evidence type="ECO:0000313" key="6">
    <source>
        <dbReference type="EMBL" id="AEE51178.1"/>
    </source>
</evidence>
<dbReference type="GO" id="GO:0004856">
    <property type="term" value="F:D-xylulokinase activity"/>
    <property type="evidence" value="ECO:0007669"/>
    <property type="project" value="UniProtKB-EC"/>
</dbReference>
<dbReference type="AlphaFoldDB" id="F4KTC1"/>
<dbReference type="Gene3D" id="3.30.420.40">
    <property type="match status" value="2"/>
</dbReference>
<dbReference type="EMBL" id="CP002691">
    <property type="protein sequence ID" value="AEE51178.1"/>
    <property type="molecule type" value="Genomic_DNA"/>
</dbReference>
<evidence type="ECO:0000256" key="2">
    <source>
        <dbReference type="ARBA" id="ARBA00022679"/>
    </source>
</evidence>
<dbReference type="PIRSF" id="PIRSF000538">
    <property type="entry name" value="GlpK"/>
    <property type="match status" value="1"/>
</dbReference>
<dbReference type="SUPFAM" id="SSF53067">
    <property type="entry name" value="Actin-like ATPase domain"/>
    <property type="match status" value="2"/>
</dbReference>
<comment type="similarity">
    <text evidence="1">Belongs to the FGGY kinase family.</text>
</comment>
<dbReference type="HOGENOM" id="CLU_009281_3_0_10"/>
<evidence type="ECO:0000256" key="3">
    <source>
        <dbReference type="ARBA" id="ARBA00022777"/>
    </source>
</evidence>
<dbReference type="InterPro" id="IPR050406">
    <property type="entry name" value="FGGY_Carb_Kinase"/>
</dbReference>
<gene>
    <name evidence="6" type="ordered locus">Halhy_3319</name>
</gene>
<feature type="domain" description="Carbohydrate kinase FGGY N-terminal" evidence="4">
    <location>
        <begin position="2"/>
        <end position="245"/>
    </location>
</feature>
<feature type="domain" description="Carbohydrate kinase FGGY C-terminal" evidence="5">
    <location>
        <begin position="259"/>
        <end position="446"/>
    </location>
</feature>
<dbReference type="EC" id="2.7.1.17" evidence="6"/>
<sequence>MYLIGYDIGSSSVKAALVDAESGKTLVRTQYPDREMDMQAPRAGWAEQHPDQWWEGIVQATQRLLKSHSFNPQSVKAIGISYQMHGLVLVDAADQVLRPSIIWCDGRAVDIGAAAFERIGQQKALAHLLNSPGNFTASKLRWVQENEPELYRRIKHFMLPGDYIALKMTGETCSTISGLSEGIFWDFLEQKPADLVFQDYGIDPALMPALQPTFGIQGALRAEAAAELGLVAGIPVAYRAGDQPNNALSLNVLDPGEVAATGGTSGVVYAITDQAVYDPLSRVNGFAHVNYTLEHPSIGVLMCINGAGITYSWLRQNMGAAGVSYPELEERAAQVPIGADGLSILPFGNSAERILNNVDLGAQIQGLNFNRHGQAHLIRAGLEGIAFAFVYGMSILQEMGLDLKVMRVGNDNLFQSRIFAETIATLCNSHIEMLDTTGAVGAAKGAGFGAGVYSSLREALGSTPKVGAYEPLSNADAHTAAYSVWLNQLHKLSNK</sequence>
<dbReference type="Proteomes" id="UP000008461">
    <property type="component" value="Chromosome"/>
</dbReference>
<organism evidence="6 7">
    <name type="scientific">Haliscomenobacter hydrossis (strain ATCC 27775 / DSM 1100 / LMG 10767 / O)</name>
    <dbReference type="NCBI Taxonomy" id="760192"/>
    <lineage>
        <taxon>Bacteria</taxon>
        <taxon>Pseudomonadati</taxon>
        <taxon>Bacteroidota</taxon>
        <taxon>Saprospiria</taxon>
        <taxon>Saprospirales</taxon>
        <taxon>Haliscomenobacteraceae</taxon>
        <taxon>Haliscomenobacter</taxon>
    </lineage>
</organism>
<dbReference type="PANTHER" id="PTHR43095:SF5">
    <property type="entry name" value="XYLULOSE KINASE"/>
    <property type="match status" value="1"/>
</dbReference>
<keyword evidence="2 6" id="KW-0808">Transferase</keyword>